<dbReference type="KEGG" id="sgp:SpiGrapes_2077"/>
<dbReference type="InterPro" id="IPR048389">
    <property type="entry name" value="YciQ-like_C"/>
</dbReference>
<evidence type="ECO:0000256" key="1">
    <source>
        <dbReference type="SAM" id="Phobius"/>
    </source>
</evidence>
<keyword evidence="1" id="KW-1133">Transmembrane helix</keyword>
<accession>G8QR16</accession>
<evidence type="ECO:0000313" key="5">
    <source>
        <dbReference type="Proteomes" id="UP000005632"/>
    </source>
</evidence>
<keyword evidence="1" id="KW-0472">Membrane</keyword>
<dbReference type="Pfam" id="PF09972">
    <property type="entry name" value="DUF2207"/>
    <property type="match status" value="1"/>
</dbReference>
<feature type="transmembrane region" description="Helical" evidence="1">
    <location>
        <begin position="401"/>
        <end position="420"/>
    </location>
</feature>
<dbReference type="AlphaFoldDB" id="G8QR16"/>
<reference evidence="4 5" key="1">
    <citation type="submission" date="2011-11" db="EMBL/GenBank/DDBJ databases">
        <title>Complete sequence of Spirochaeta sp. grapes.</title>
        <authorList>
            <consortium name="US DOE Joint Genome Institute"/>
            <person name="Lucas S."/>
            <person name="Han J."/>
            <person name="Lapidus A."/>
            <person name="Cheng J.-F."/>
            <person name="Goodwin L."/>
            <person name="Pitluck S."/>
            <person name="Peters L."/>
            <person name="Ovchinnikova G."/>
            <person name="Munk A.C."/>
            <person name="Detter J.C."/>
            <person name="Han C."/>
            <person name="Tapia R."/>
            <person name="Land M."/>
            <person name="Hauser L."/>
            <person name="Kyrpides N."/>
            <person name="Ivanova N."/>
            <person name="Pagani I."/>
            <person name="Ritalahtilisa K."/>
            <person name="Loeffler F."/>
            <person name="Woyke T."/>
        </authorList>
    </citation>
    <scope>NUCLEOTIDE SEQUENCE [LARGE SCALE GENOMIC DNA]</scope>
    <source>
        <strain evidence="5">ATCC BAA-1885 / DSM 22778 / Grapes</strain>
    </source>
</reference>
<dbReference type="EMBL" id="CP003155">
    <property type="protein sequence ID" value="AEV29864.1"/>
    <property type="molecule type" value="Genomic_DNA"/>
</dbReference>
<evidence type="ECO:0000259" key="2">
    <source>
        <dbReference type="Pfam" id="PF09972"/>
    </source>
</evidence>
<keyword evidence="1" id="KW-0812">Transmembrane</keyword>
<organism evidence="4 5">
    <name type="scientific">Sphaerochaeta pleomorpha (strain ATCC BAA-1885 / DSM 22778 / Grapes)</name>
    <dbReference type="NCBI Taxonomy" id="158190"/>
    <lineage>
        <taxon>Bacteria</taxon>
        <taxon>Pseudomonadati</taxon>
        <taxon>Spirochaetota</taxon>
        <taxon>Spirochaetia</taxon>
        <taxon>Spirochaetales</taxon>
        <taxon>Sphaerochaetaceae</taxon>
        <taxon>Sphaerochaeta</taxon>
    </lineage>
</organism>
<feature type="transmembrane region" description="Helical" evidence="1">
    <location>
        <begin position="432"/>
        <end position="456"/>
    </location>
</feature>
<evidence type="ECO:0000313" key="4">
    <source>
        <dbReference type="EMBL" id="AEV29864.1"/>
    </source>
</evidence>
<dbReference type="RefSeq" id="WP_014270705.1">
    <property type="nucleotide sequence ID" value="NC_016633.1"/>
</dbReference>
<feature type="domain" description="Predicted membrane protein YciQ-like C-terminal" evidence="3">
    <location>
        <begin position="253"/>
        <end position="545"/>
    </location>
</feature>
<dbReference type="HOGENOM" id="CLU_015045_1_0_12"/>
<name>G8QR16_SPHPG</name>
<dbReference type="Proteomes" id="UP000005632">
    <property type="component" value="Chromosome"/>
</dbReference>
<dbReference type="STRING" id="158190.SpiGrapes_2077"/>
<feature type="transmembrane region" description="Helical" evidence="1">
    <location>
        <begin position="462"/>
        <end position="485"/>
    </location>
</feature>
<sequence>MKKWLISFLVLFVCSFVWASDYYIETYNMDIALSPSNVYSIREDFQVNFSIPRHGIFREIPIRFGKKRVELTNLKSSDPIQQDSVSADYVTFRLGSADKTVVGLKSYAISYDYDIGDDGYSDYDEMYFNLVGTGWQCPIASFSYTLHFPKPIDPSMVWLTGGAYGSTQQVGDYSISADRKTITGTAHNLSPGEALTIRVQMQQGYFTGMRTYRDYTVPASLLAVIFGLALCILALLIFKKYGKEDLFVPVVRFDPPEGLSPLEVGYLADGSVDNKDLTSLIFYWADQGCLTIEEETKKKMTFTKVKEPATEKKHELLLFDALFDCGDGSSVTLKELETNKFASAMQRAKSGVHSYFKGERNLKNSKSESKRIIVVLFAALVVVGNSIASTVMYLAEGTLTLMAFGGFIALASGFITWNMMRKWEILRRGQQIFKVFSFGLFALVTYAVMVFLQVYLIGNSSLYAILMAIPSTVFPLCLSFLAIVISKRSDYANSLLEQTVGYREFIDKVEIDKLKMMIDDDPQLFYHVLGYAIVLGLEDKWAKKFKSLTLEPPNWYRGTNPMYDALFYSALAHRLHSNVMEHTMYAQAKGGASSPVRSSFGSSGFSGGGFGGGGGGAW</sequence>
<feature type="transmembrane region" description="Helical" evidence="1">
    <location>
        <begin position="372"/>
        <end position="395"/>
    </location>
</feature>
<dbReference type="eggNOG" id="COG4907">
    <property type="taxonomic scope" value="Bacteria"/>
</dbReference>
<dbReference type="InterPro" id="IPR018702">
    <property type="entry name" value="DUF2207"/>
</dbReference>
<dbReference type="OrthoDB" id="9767603at2"/>
<gene>
    <name evidence="4" type="ordered locus">SpiGrapes_2077</name>
</gene>
<feature type="domain" description="DUF2207" evidence="2">
    <location>
        <begin position="24"/>
        <end position="201"/>
    </location>
</feature>
<protein>
    <submittedName>
        <fullName evidence="4">Putative membrane protein (DUF2207)</fullName>
    </submittedName>
</protein>
<feature type="transmembrane region" description="Helical" evidence="1">
    <location>
        <begin position="219"/>
        <end position="238"/>
    </location>
</feature>
<dbReference type="Pfam" id="PF20990">
    <property type="entry name" value="DUF2207_C"/>
    <property type="match status" value="1"/>
</dbReference>
<proteinExistence type="predicted"/>
<evidence type="ECO:0000259" key="3">
    <source>
        <dbReference type="Pfam" id="PF20990"/>
    </source>
</evidence>
<keyword evidence="5" id="KW-1185">Reference proteome</keyword>